<protein>
    <submittedName>
        <fullName evidence="1">Uncharacterized protein</fullName>
    </submittedName>
</protein>
<keyword evidence="2" id="KW-1185">Reference proteome</keyword>
<gene>
    <name evidence="1" type="ORF">LTR37_011731</name>
</gene>
<reference evidence="1" key="1">
    <citation type="submission" date="2023-07" db="EMBL/GenBank/DDBJ databases">
        <title>Black Yeasts Isolated from many extreme environments.</title>
        <authorList>
            <person name="Coleine C."/>
            <person name="Stajich J.E."/>
            <person name="Selbmann L."/>
        </authorList>
    </citation>
    <scope>NUCLEOTIDE SEQUENCE</scope>
    <source>
        <strain evidence="1">CCFEE 5714</strain>
    </source>
</reference>
<organism evidence="1 2">
    <name type="scientific">Vermiconidia calcicola</name>
    <dbReference type="NCBI Taxonomy" id="1690605"/>
    <lineage>
        <taxon>Eukaryota</taxon>
        <taxon>Fungi</taxon>
        <taxon>Dikarya</taxon>
        <taxon>Ascomycota</taxon>
        <taxon>Pezizomycotina</taxon>
        <taxon>Dothideomycetes</taxon>
        <taxon>Dothideomycetidae</taxon>
        <taxon>Mycosphaerellales</taxon>
        <taxon>Extremaceae</taxon>
        <taxon>Vermiconidia</taxon>
    </lineage>
</organism>
<sequence length="178" mass="19081">MISRCHIGLGLRALPDLTPIRNSYGRCTFGKSEPQWLGRTLATIGPSSPSRQHEAEPMASTATSNPYAFQGAGTMATRSIISGTRPTETPSASSNDVDAQAKPILQRKHTNHYERAAAAATKADEIPATTAWSAAASVTDRPGMQRQQSWKRSDLRGQQQAQMLAGRAGGQGYSITQK</sequence>
<comment type="caution">
    <text evidence="1">The sequence shown here is derived from an EMBL/GenBank/DDBJ whole genome shotgun (WGS) entry which is preliminary data.</text>
</comment>
<name>A0ACC3N1B9_9PEZI</name>
<dbReference type="EMBL" id="JAUTXU010000104">
    <property type="protein sequence ID" value="KAK3708038.1"/>
    <property type="molecule type" value="Genomic_DNA"/>
</dbReference>
<evidence type="ECO:0000313" key="2">
    <source>
        <dbReference type="Proteomes" id="UP001281147"/>
    </source>
</evidence>
<dbReference type="Proteomes" id="UP001281147">
    <property type="component" value="Unassembled WGS sequence"/>
</dbReference>
<evidence type="ECO:0000313" key="1">
    <source>
        <dbReference type="EMBL" id="KAK3708038.1"/>
    </source>
</evidence>
<accession>A0ACC3N1B9</accession>
<proteinExistence type="predicted"/>